<dbReference type="EMBL" id="CM000638">
    <property type="protein sequence ID" value="EED95590.1"/>
    <property type="molecule type" value="Genomic_DNA"/>
</dbReference>
<dbReference type="Proteomes" id="UP000001449">
    <property type="component" value="Chromosome 1"/>
</dbReference>
<dbReference type="GeneID" id="7451505"/>
<name>B8BSR7_THAPS</name>
<organism evidence="2 3">
    <name type="scientific">Thalassiosira pseudonana</name>
    <name type="common">Marine diatom</name>
    <name type="synonym">Cyclotella nana</name>
    <dbReference type="NCBI Taxonomy" id="35128"/>
    <lineage>
        <taxon>Eukaryota</taxon>
        <taxon>Sar</taxon>
        <taxon>Stramenopiles</taxon>
        <taxon>Ochrophyta</taxon>
        <taxon>Bacillariophyta</taxon>
        <taxon>Coscinodiscophyceae</taxon>
        <taxon>Thalassiosirophycidae</taxon>
        <taxon>Thalassiosirales</taxon>
        <taxon>Thalassiosiraceae</taxon>
        <taxon>Thalassiosira</taxon>
    </lineage>
</organism>
<dbReference type="eggNOG" id="ENOG502QYSW">
    <property type="taxonomic scope" value="Eukaryota"/>
</dbReference>
<keyword evidence="3" id="KW-1185">Reference proteome</keyword>
<feature type="compositionally biased region" description="Low complexity" evidence="1">
    <location>
        <begin position="322"/>
        <end position="346"/>
    </location>
</feature>
<dbReference type="PaxDb" id="35128-Thaps20577"/>
<proteinExistence type="predicted"/>
<dbReference type="HOGENOM" id="CLU_686051_0_0_1"/>
<feature type="region of interest" description="Disordered" evidence="1">
    <location>
        <begin position="320"/>
        <end position="402"/>
    </location>
</feature>
<dbReference type="KEGG" id="tps:THAPSDRAFT_20577"/>
<evidence type="ECO:0000313" key="3">
    <source>
        <dbReference type="Proteomes" id="UP000001449"/>
    </source>
</evidence>
<evidence type="ECO:0000313" key="2">
    <source>
        <dbReference type="EMBL" id="EED95590.1"/>
    </source>
</evidence>
<protein>
    <submittedName>
        <fullName evidence="2">Uncharacterized protein</fullName>
    </submittedName>
</protein>
<sequence length="402" mass="41275">MDRRKSSEIARIEAPHNPDEEEAYLREAIKASLEDDKKIKGDNAGGNKPALSAEATDLLIDFMDDFDATGNTLAPAAAASGGNDWALAPAPQPANQWAAPPAAMAGGGGGWAMAPQPAAMAPPAPVQQQTYDQFGGGGAPPSNPFAPAPVQQQTYAAPAPTSDPFGYPQQAPVPTPTAAVLYGQQPASDPFAPQQQLPPAPAAAPVNAPAAVSANTGPLTMNSLSGIDGLLGAASTNGSAPSGTMADQALQNLMGSIDSFGITGSAAKPKNPFDNDVMSNATLGDLKSSKAGGDRKPVMNSPPGGALVPVGNQSGNWGGYGAQQQQQPQYNMGGSMGMQQQPPQYGMAGGFGQQQQPQMGYGQPQQMGQQPPMQQQYGMAPQYGQLPPMQQQQPQWGAPSYQ</sequence>
<reference evidence="2 3" key="1">
    <citation type="journal article" date="2004" name="Science">
        <title>The genome of the diatom Thalassiosira pseudonana: ecology, evolution, and metabolism.</title>
        <authorList>
            <person name="Armbrust E.V."/>
            <person name="Berges J.A."/>
            <person name="Bowler C."/>
            <person name="Green B.R."/>
            <person name="Martinez D."/>
            <person name="Putnam N.H."/>
            <person name="Zhou S."/>
            <person name="Allen A.E."/>
            <person name="Apt K.E."/>
            <person name="Bechner M."/>
            <person name="Brzezinski M.A."/>
            <person name="Chaal B.K."/>
            <person name="Chiovitti A."/>
            <person name="Davis A.K."/>
            <person name="Demarest M.S."/>
            <person name="Detter J.C."/>
            <person name="Glavina T."/>
            <person name="Goodstein D."/>
            <person name="Hadi M.Z."/>
            <person name="Hellsten U."/>
            <person name="Hildebrand M."/>
            <person name="Jenkins B.D."/>
            <person name="Jurka J."/>
            <person name="Kapitonov V.V."/>
            <person name="Kroger N."/>
            <person name="Lau W.W."/>
            <person name="Lane T.W."/>
            <person name="Larimer F.W."/>
            <person name="Lippmeier J.C."/>
            <person name="Lucas S."/>
            <person name="Medina M."/>
            <person name="Montsant A."/>
            <person name="Obornik M."/>
            <person name="Parker M.S."/>
            <person name="Palenik B."/>
            <person name="Pazour G.J."/>
            <person name="Richardson P.M."/>
            <person name="Rynearson T.A."/>
            <person name="Saito M.A."/>
            <person name="Schwartz D.C."/>
            <person name="Thamatrakoln K."/>
            <person name="Valentin K."/>
            <person name="Vardi A."/>
            <person name="Wilkerson F.P."/>
            <person name="Rokhsar D.S."/>
        </authorList>
    </citation>
    <scope>NUCLEOTIDE SEQUENCE [LARGE SCALE GENOMIC DNA]</scope>
    <source>
        <strain evidence="2 3">CCMP1335</strain>
    </source>
</reference>
<reference evidence="2 3" key="2">
    <citation type="journal article" date="2008" name="Nature">
        <title>The Phaeodactylum genome reveals the evolutionary history of diatom genomes.</title>
        <authorList>
            <person name="Bowler C."/>
            <person name="Allen A.E."/>
            <person name="Badger J.H."/>
            <person name="Grimwood J."/>
            <person name="Jabbari K."/>
            <person name="Kuo A."/>
            <person name="Maheswari U."/>
            <person name="Martens C."/>
            <person name="Maumus F."/>
            <person name="Otillar R.P."/>
            <person name="Rayko E."/>
            <person name="Salamov A."/>
            <person name="Vandepoele K."/>
            <person name="Beszteri B."/>
            <person name="Gruber A."/>
            <person name="Heijde M."/>
            <person name="Katinka M."/>
            <person name="Mock T."/>
            <person name="Valentin K."/>
            <person name="Verret F."/>
            <person name="Berges J.A."/>
            <person name="Brownlee C."/>
            <person name="Cadoret J.P."/>
            <person name="Chiovitti A."/>
            <person name="Choi C.J."/>
            <person name="Coesel S."/>
            <person name="De Martino A."/>
            <person name="Detter J.C."/>
            <person name="Durkin C."/>
            <person name="Falciatore A."/>
            <person name="Fournet J."/>
            <person name="Haruta M."/>
            <person name="Huysman M.J."/>
            <person name="Jenkins B.D."/>
            <person name="Jiroutova K."/>
            <person name="Jorgensen R.E."/>
            <person name="Joubert Y."/>
            <person name="Kaplan A."/>
            <person name="Kroger N."/>
            <person name="Kroth P.G."/>
            <person name="La Roche J."/>
            <person name="Lindquist E."/>
            <person name="Lommer M."/>
            <person name="Martin-Jezequel V."/>
            <person name="Lopez P.J."/>
            <person name="Lucas S."/>
            <person name="Mangogna M."/>
            <person name="McGinnis K."/>
            <person name="Medlin L.K."/>
            <person name="Montsant A."/>
            <person name="Oudot-Le Secq M.P."/>
            <person name="Napoli C."/>
            <person name="Obornik M."/>
            <person name="Parker M.S."/>
            <person name="Petit J.L."/>
            <person name="Porcel B.M."/>
            <person name="Poulsen N."/>
            <person name="Robison M."/>
            <person name="Rychlewski L."/>
            <person name="Rynearson T.A."/>
            <person name="Schmutz J."/>
            <person name="Shapiro H."/>
            <person name="Siaut M."/>
            <person name="Stanley M."/>
            <person name="Sussman M.R."/>
            <person name="Taylor A.R."/>
            <person name="Vardi A."/>
            <person name="von Dassow P."/>
            <person name="Vyverman W."/>
            <person name="Willis A."/>
            <person name="Wyrwicz L.S."/>
            <person name="Rokhsar D.S."/>
            <person name="Weissenbach J."/>
            <person name="Armbrust E.V."/>
            <person name="Green B.R."/>
            <person name="Van de Peer Y."/>
            <person name="Grigoriev I.V."/>
        </authorList>
    </citation>
    <scope>NUCLEOTIDE SEQUENCE [LARGE SCALE GENOMIC DNA]</scope>
    <source>
        <strain evidence="2 3">CCMP1335</strain>
    </source>
</reference>
<evidence type="ECO:0000256" key="1">
    <source>
        <dbReference type="SAM" id="MobiDB-lite"/>
    </source>
</evidence>
<feature type="compositionally biased region" description="Low complexity" evidence="1">
    <location>
        <begin position="353"/>
        <end position="402"/>
    </location>
</feature>
<dbReference type="AlphaFoldDB" id="B8BSR7"/>
<feature type="region of interest" description="Disordered" evidence="1">
    <location>
        <begin position="269"/>
        <end position="302"/>
    </location>
</feature>
<dbReference type="RefSeq" id="XP_002285949.1">
    <property type="nucleotide sequence ID" value="XM_002285913.1"/>
</dbReference>
<feature type="region of interest" description="Disordered" evidence="1">
    <location>
        <begin position="185"/>
        <end position="205"/>
    </location>
</feature>
<dbReference type="InParanoid" id="B8BSR7"/>
<gene>
    <name evidence="2" type="ORF">THAPSDRAFT_20577</name>
</gene>
<accession>B8BSR7</accession>
<feature type="region of interest" description="Disordered" evidence="1">
    <location>
        <begin position="1"/>
        <end position="22"/>
    </location>
</feature>